<dbReference type="EMBL" id="ML995489">
    <property type="protein sequence ID" value="KAF2140513.1"/>
    <property type="molecule type" value="Genomic_DNA"/>
</dbReference>
<evidence type="ECO:0000256" key="1">
    <source>
        <dbReference type="SAM" id="MobiDB-lite"/>
    </source>
</evidence>
<keyword evidence="3" id="KW-1185">Reference proteome</keyword>
<dbReference type="AlphaFoldDB" id="A0A6A6BAX6"/>
<organism evidence="2 3">
    <name type="scientific">Aplosporella prunicola CBS 121167</name>
    <dbReference type="NCBI Taxonomy" id="1176127"/>
    <lineage>
        <taxon>Eukaryota</taxon>
        <taxon>Fungi</taxon>
        <taxon>Dikarya</taxon>
        <taxon>Ascomycota</taxon>
        <taxon>Pezizomycotina</taxon>
        <taxon>Dothideomycetes</taxon>
        <taxon>Dothideomycetes incertae sedis</taxon>
        <taxon>Botryosphaeriales</taxon>
        <taxon>Aplosporellaceae</taxon>
        <taxon>Aplosporella</taxon>
    </lineage>
</organism>
<feature type="compositionally biased region" description="Basic and acidic residues" evidence="1">
    <location>
        <begin position="54"/>
        <end position="71"/>
    </location>
</feature>
<protein>
    <submittedName>
        <fullName evidence="2">Uncharacterized protein</fullName>
    </submittedName>
</protein>
<accession>A0A6A6BAX6</accession>
<feature type="compositionally biased region" description="Polar residues" evidence="1">
    <location>
        <begin position="13"/>
        <end position="22"/>
    </location>
</feature>
<proteinExistence type="predicted"/>
<name>A0A6A6BAX6_9PEZI</name>
<sequence length="99" mass="10975">MQVVMQPAREGNTAATVESSTRLSSALLSSAQKEAKAKAKAAQHSSSQLQRSISRSDDDKHSTLPAEEIRRRNGRRRRRVWSGLVRMDGWMDGGRRPGS</sequence>
<feature type="compositionally biased region" description="Low complexity" evidence="1">
    <location>
        <begin position="23"/>
        <end position="32"/>
    </location>
</feature>
<dbReference type="GeneID" id="54304224"/>
<feature type="region of interest" description="Disordered" evidence="1">
    <location>
        <begin position="1"/>
        <end position="78"/>
    </location>
</feature>
<evidence type="ECO:0000313" key="2">
    <source>
        <dbReference type="EMBL" id="KAF2140513.1"/>
    </source>
</evidence>
<evidence type="ECO:0000313" key="3">
    <source>
        <dbReference type="Proteomes" id="UP000799438"/>
    </source>
</evidence>
<reference evidence="2" key="1">
    <citation type="journal article" date="2020" name="Stud. Mycol.">
        <title>101 Dothideomycetes genomes: a test case for predicting lifestyles and emergence of pathogens.</title>
        <authorList>
            <person name="Haridas S."/>
            <person name="Albert R."/>
            <person name="Binder M."/>
            <person name="Bloem J."/>
            <person name="Labutti K."/>
            <person name="Salamov A."/>
            <person name="Andreopoulos B."/>
            <person name="Baker S."/>
            <person name="Barry K."/>
            <person name="Bills G."/>
            <person name="Bluhm B."/>
            <person name="Cannon C."/>
            <person name="Castanera R."/>
            <person name="Culley D."/>
            <person name="Daum C."/>
            <person name="Ezra D."/>
            <person name="Gonzalez J."/>
            <person name="Henrissat B."/>
            <person name="Kuo A."/>
            <person name="Liang C."/>
            <person name="Lipzen A."/>
            <person name="Lutzoni F."/>
            <person name="Magnuson J."/>
            <person name="Mondo S."/>
            <person name="Nolan M."/>
            <person name="Ohm R."/>
            <person name="Pangilinan J."/>
            <person name="Park H.-J."/>
            <person name="Ramirez L."/>
            <person name="Alfaro M."/>
            <person name="Sun H."/>
            <person name="Tritt A."/>
            <person name="Yoshinaga Y."/>
            <person name="Zwiers L.-H."/>
            <person name="Turgeon B."/>
            <person name="Goodwin S."/>
            <person name="Spatafora J."/>
            <person name="Crous P."/>
            <person name="Grigoriev I."/>
        </authorList>
    </citation>
    <scope>NUCLEOTIDE SEQUENCE</scope>
    <source>
        <strain evidence="2">CBS 121167</strain>
    </source>
</reference>
<dbReference type="Proteomes" id="UP000799438">
    <property type="component" value="Unassembled WGS sequence"/>
</dbReference>
<dbReference type="RefSeq" id="XP_033396226.1">
    <property type="nucleotide sequence ID" value="XM_033546717.1"/>
</dbReference>
<feature type="compositionally biased region" description="Low complexity" evidence="1">
    <location>
        <begin position="40"/>
        <end position="53"/>
    </location>
</feature>
<gene>
    <name evidence="2" type="ORF">K452DRAFT_47667</name>
</gene>